<comment type="cofactor">
    <cofactor evidence="1">
        <name>FAD</name>
        <dbReference type="ChEBI" id="CHEBI:57692"/>
    </cofactor>
</comment>
<organism evidence="6 7">
    <name type="scientific">Agromyces agglutinans</name>
    <dbReference type="NCBI Taxonomy" id="2662258"/>
    <lineage>
        <taxon>Bacteria</taxon>
        <taxon>Bacillati</taxon>
        <taxon>Actinomycetota</taxon>
        <taxon>Actinomycetes</taxon>
        <taxon>Micrococcales</taxon>
        <taxon>Microbacteriaceae</taxon>
        <taxon>Agromyces</taxon>
    </lineage>
</organism>
<accession>A0A6I2FHK3</accession>
<dbReference type="Gene3D" id="3.50.50.60">
    <property type="entry name" value="FAD/NAD(P)-binding domain"/>
    <property type="match status" value="1"/>
</dbReference>
<dbReference type="InterPro" id="IPR036188">
    <property type="entry name" value="FAD/NAD-bd_sf"/>
</dbReference>
<keyword evidence="3" id="KW-0274">FAD</keyword>
<evidence type="ECO:0000256" key="2">
    <source>
        <dbReference type="ARBA" id="ARBA00022630"/>
    </source>
</evidence>
<sequence length="397" mass="41779">MNARTGTDRFDADVAVIGLGAVGANAAWRIAVRGLSVLGFEQFEPGHAWGGSTGKTRLFRVACLEHPGLTPIARRARELWRELEASAGERLFLETGGIMIGPPDSHLIAGTLAAAAEHDLPVERLDADGIALRSPANARLDPGDVGVWDPEAGILFPEAAIIAAADAARAAGADLHTGVRVVSVDPDADGVTVRTERSDYRVRRVAVTAGPWIGRFLPDLPLTPHRVVMTWFRPREGHAAALDTLPVFIRSVPGHDTWIWGHGAIPASAVTEAGAGTPGFDAKVGPEFDGPFPGDDPDAIDRVVHPGETDGIRDLVAATFPDLEPEPSAATTCIMAHTPDGQFLIGPTADPRVFVGGGCSGHSFKHASALGELVAQSVLGEQPFTDASFLDPRRFAS</sequence>
<dbReference type="SUPFAM" id="SSF54373">
    <property type="entry name" value="FAD-linked reductases, C-terminal domain"/>
    <property type="match status" value="1"/>
</dbReference>
<gene>
    <name evidence="6" type="primary">solA</name>
    <name evidence="6" type="ORF">GE115_10635</name>
</gene>
<dbReference type="SUPFAM" id="SSF51905">
    <property type="entry name" value="FAD/NAD(P)-binding domain"/>
    <property type="match status" value="1"/>
</dbReference>
<keyword evidence="2" id="KW-0285">Flavoprotein</keyword>
<dbReference type="Pfam" id="PF01266">
    <property type="entry name" value="DAO"/>
    <property type="match status" value="1"/>
</dbReference>
<dbReference type="PANTHER" id="PTHR10961">
    <property type="entry name" value="PEROXISOMAL SARCOSINE OXIDASE"/>
    <property type="match status" value="1"/>
</dbReference>
<dbReference type="EC" id="1.5.3.2" evidence="6"/>
<proteinExistence type="predicted"/>
<evidence type="ECO:0000259" key="5">
    <source>
        <dbReference type="Pfam" id="PF01266"/>
    </source>
</evidence>
<evidence type="ECO:0000313" key="7">
    <source>
        <dbReference type="Proteomes" id="UP000431080"/>
    </source>
</evidence>
<evidence type="ECO:0000256" key="3">
    <source>
        <dbReference type="ARBA" id="ARBA00022827"/>
    </source>
</evidence>
<evidence type="ECO:0000256" key="1">
    <source>
        <dbReference type="ARBA" id="ARBA00001974"/>
    </source>
</evidence>
<keyword evidence="4 6" id="KW-0560">Oxidoreductase</keyword>
<dbReference type="EMBL" id="WJIF01000005">
    <property type="protein sequence ID" value="MRG60318.1"/>
    <property type="molecule type" value="Genomic_DNA"/>
</dbReference>
<evidence type="ECO:0000313" key="6">
    <source>
        <dbReference type="EMBL" id="MRG60318.1"/>
    </source>
</evidence>
<feature type="domain" description="FAD dependent oxidoreductase" evidence="5">
    <location>
        <begin position="13"/>
        <end position="376"/>
    </location>
</feature>
<dbReference type="Gene3D" id="3.30.9.10">
    <property type="entry name" value="D-Amino Acid Oxidase, subunit A, domain 2"/>
    <property type="match status" value="1"/>
</dbReference>
<evidence type="ECO:0000256" key="4">
    <source>
        <dbReference type="ARBA" id="ARBA00023002"/>
    </source>
</evidence>
<comment type="caution">
    <text evidence="6">The sequence shown here is derived from an EMBL/GenBank/DDBJ whole genome shotgun (WGS) entry which is preliminary data.</text>
</comment>
<dbReference type="GO" id="GO:0050131">
    <property type="term" value="F:N-methyl-L-amino-acid oxidase activity"/>
    <property type="evidence" value="ECO:0007669"/>
    <property type="project" value="UniProtKB-EC"/>
</dbReference>
<keyword evidence="7" id="KW-1185">Reference proteome</keyword>
<reference evidence="6 7" key="1">
    <citation type="submission" date="2019-10" db="EMBL/GenBank/DDBJ databases">
        <authorList>
            <person name="Nie G."/>
            <person name="Ming H."/>
            <person name="Yi B."/>
        </authorList>
    </citation>
    <scope>NUCLEOTIDE SEQUENCE [LARGE SCALE GENOMIC DNA]</scope>
    <source>
        <strain evidence="6 7">CFH 90414</strain>
    </source>
</reference>
<dbReference type="PANTHER" id="PTHR10961:SF7">
    <property type="entry name" value="FAD DEPENDENT OXIDOREDUCTASE DOMAIN-CONTAINING PROTEIN"/>
    <property type="match status" value="1"/>
</dbReference>
<dbReference type="InterPro" id="IPR045170">
    <property type="entry name" value="MTOX"/>
</dbReference>
<dbReference type="Proteomes" id="UP000431080">
    <property type="component" value="Unassembled WGS sequence"/>
</dbReference>
<dbReference type="GO" id="GO:0050660">
    <property type="term" value="F:flavin adenine dinucleotide binding"/>
    <property type="evidence" value="ECO:0007669"/>
    <property type="project" value="InterPro"/>
</dbReference>
<dbReference type="GO" id="GO:0008115">
    <property type="term" value="F:sarcosine oxidase activity"/>
    <property type="evidence" value="ECO:0007669"/>
    <property type="project" value="TreeGrafter"/>
</dbReference>
<dbReference type="InterPro" id="IPR006076">
    <property type="entry name" value="FAD-dep_OxRdtase"/>
</dbReference>
<dbReference type="NCBIfam" id="NF008425">
    <property type="entry name" value="PRK11259.1"/>
    <property type="match status" value="1"/>
</dbReference>
<protein>
    <submittedName>
        <fullName evidence="6">N-methyl-L-tryptophan oxidase</fullName>
        <ecNumber evidence="6">1.5.3.2</ecNumber>
    </submittedName>
</protein>
<dbReference type="RefSeq" id="WP_153684763.1">
    <property type="nucleotide sequence ID" value="NZ_WJIF01000005.1"/>
</dbReference>
<name>A0A6I2FHK3_9MICO</name>
<dbReference type="AlphaFoldDB" id="A0A6I2FHK3"/>